<name>A0ABQ5YU59_9BURK</name>
<dbReference type="EMBL" id="BSOJ01000021">
    <property type="protein sequence ID" value="GLR26991.1"/>
    <property type="molecule type" value="Genomic_DNA"/>
</dbReference>
<evidence type="ECO:0000313" key="1">
    <source>
        <dbReference type="EMBL" id="GLR26991.1"/>
    </source>
</evidence>
<sequence>MGDLATFNIVDETHETAGFQTIRVRRAFVSTFDFASGSDSGYFSFAAEFAAVCGARPGPVS</sequence>
<comment type="caution">
    <text evidence="1">The sequence shown here is derived from an EMBL/GenBank/DDBJ whole genome shotgun (WGS) entry which is preliminary data.</text>
</comment>
<dbReference type="Proteomes" id="UP001156664">
    <property type="component" value="Unassembled WGS sequence"/>
</dbReference>
<accession>A0ABQ5YU59</accession>
<evidence type="ECO:0000313" key="2">
    <source>
        <dbReference type="Proteomes" id="UP001156664"/>
    </source>
</evidence>
<reference evidence="2" key="1">
    <citation type="journal article" date="2019" name="Int. J. Syst. Evol. Microbiol.">
        <title>The Global Catalogue of Microorganisms (GCM) 10K type strain sequencing project: providing services to taxonomists for standard genome sequencing and annotation.</title>
        <authorList>
            <consortium name="The Broad Institute Genomics Platform"/>
            <consortium name="The Broad Institute Genome Sequencing Center for Infectious Disease"/>
            <person name="Wu L."/>
            <person name="Ma J."/>
        </authorList>
    </citation>
    <scope>NUCLEOTIDE SEQUENCE [LARGE SCALE GENOMIC DNA]</scope>
    <source>
        <strain evidence="2">NBRC 105857</strain>
    </source>
</reference>
<organism evidence="1 2">
    <name type="scientific">Limnobacter litoralis</name>
    <dbReference type="NCBI Taxonomy" id="481366"/>
    <lineage>
        <taxon>Bacteria</taxon>
        <taxon>Pseudomonadati</taxon>
        <taxon>Pseudomonadota</taxon>
        <taxon>Betaproteobacteria</taxon>
        <taxon>Burkholderiales</taxon>
        <taxon>Burkholderiaceae</taxon>
        <taxon>Limnobacter</taxon>
    </lineage>
</organism>
<keyword evidence="2" id="KW-1185">Reference proteome</keyword>
<gene>
    <name evidence="1" type="ORF">GCM10007875_20810</name>
</gene>
<proteinExistence type="predicted"/>
<protein>
    <submittedName>
        <fullName evidence="1">Uncharacterized protein</fullName>
    </submittedName>
</protein>